<keyword evidence="5" id="KW-0963">Cytoplasm</keyword>
<dbReference type="Gene3D" id="3.40.50.720">
    <property type="entry name" value="NAD(P)-binding Rossmann-like Domain"/>
    <property type="match status" value="1"/>
</dbReference>
<dbReference type="UniPathway" id="UPA00885"/>
<keyword evidence="7 13" id="KW-0547">Nucleotide-binding</keyword>
<organism evidence="15 16">
    <name type="scientific">Candida tropicalis (strain ATCC MYA-3404 / T1)</name>
    <name type="common">Yeast</name>
    <dbReference type="NCBI Taxonomy" id="294747"/>
    <lineage>
        <taxon>Eukaryota</taxon>
        <taxon>Fungi</taxon>
        <taxon>Dikarya</taxon>
        <taxon>Ascomycota</taxon>
        <taxon>Saccharomycotina</taxon>
        <taxon>Pichiomycetes</taxon>
        <taxon>Debaryomycetaceae</taxon>
        <taxon>Candida/Lodderomyces clade</taxon>
        <taxon>Candida</taxon>
    </lineage>
</organism>
<feature type="domain" description="E2 binding" evidence="14">
    <location>
        <begin position="332"/>
        <end position="415"/>
    </location>
</feature>
<comment type="pathway">
    <text evidence="2 13">Protein modification; protein neddylation.</text>
</comment>
<dbReference type="VEuPathDB" id="FungiDB:CTRG_02993"/>
<keyword evidence="16" id="KW-1185">Reference proteome</keyword>
<dbReference type="FunFam" id="3.50.50.80:FF:000002">
    <property type="entry name" value="SUMO-activating enzyme subunit 2"/>
    <property type="match status" value="1"/>
</dbReference>
<evidence type="ECO:0000256" key="9">
    <source>
        <dbReference type="ARBA" id="ARBA00022840"/>
    </source>
</evidence>
<dbReference type="InterPro" id="IPR000594">
    <property type="entry name" value="ThiF_NAD_FAD-bd"/>
</dbReference>
<dbReference type="PANTHER" id="PTHR10953">
    <property type="entry name" value="UBIQUITIN-ACTIVATING ENZYME E1"/>
    <property type="match status" value="1"/>
</dbReference>
<dbReference type="SUPFAM" id="SSF69572">
    <property type="entry name" value="Activating enzymes of the ubiquitin-like proteins"/>
    <property type="match status" value="1"/>
</dbReference>
<dbReference type="FunFam" id="3.10.290.20:FF:000003">
    <property type="entry name" value="Ubiquitin-activating enzyme E1 C"/>
    <property type="match status" value="1"/>
</dbReference>
<evidence type="ECO:0000256" key="11">
    <source>
        <dbReference type="ARBA" id="ARBA00024626"/>
    </source>
</evidence>
<evidence type="ECO:0000256" key="4">
    <source>
        <dbReference type="ARBA" id="ARBA00015203"/>
    </source>
</evidence>
<dbReference type="InterPro" id="IPR035985">
    <property type="entry name" value="Ubiquitin-activating_enz"/>
</dbReference>
<comment type="subcellular location">
    <subcellularLocation>
        <location evidence="1">Cytoplasm</location>
    </subcellularLocation>
</comment>
<dbReference type="CDD" id="cd01488">
    <property type="entry name" value="Uba3_RUB"/>
    <property type="match status" value="1"/>
</dbReference>
<protein>
    <recommendedName>
        <fullName evidence="4 13">NEDD8-activating enzyme E1 catalytic subunit</fullName>
        <ecNumber evidence="10 13">6.2.1.64</ecNumber>
    </recommendedName>
</protein>
<evidence type="ECO:0000256" key="7">
    <source>
        <dbReference type="ARBA" id="ARBA00022741"/>
    </source>
</evidence>
<dbReference type="InterPro" id="IPR023318">
    <property type="entry name" value="Ub_act_enz_dom_a_sf"/>
</dbReference>
<proteinExistence type="inferred from homology"/>
<dbReference type="GO" id="GO:0005634">
    <property type="term" value="C:nucleus"/>
    <property type="evidence" value="ECO:0007669"/>
    <property type="project" value="TreeGrafter"/>
</dbReference>
<dbReference type="KEGG" id="ctp:CTRG_02993"/>
<dbReference type="EMBL" id="GG692397">
    <property type="protein sequence ID" value="EER34175.1"/>
    <property type="molecule type" value="Genomic_DNA"/>
</dbReference>
<dbReference type="Pfam" id="PF08825">
    <property type="entry name" value="E2_bind"/>
    <property type="match status" value="1"/>
</dbReference>
<dbReference type="PANTHER" id="PTHR10953:SF6">
    <property type="entry name" value="NEDD8-ACTIVATING ENZYME E1 CATALYTIC SUBUNIT"/>
    <property type="match status" value="1"/>
</dbReference>
<dbReference type="eggNOG" id="KOG2015">
    <property type="taxonomic scope" value="Eukaryota"/>
</dbReference>
<evidence type="ECO:0000256" key="12">
    <source>
        <dbReference type="PROSITE-ProRule" id="PRU10132"/>
    </source>
</evidence>
<dbReference type="STRING" id="294747.C5M9C1"/>
<evidence type="ECO:0000256" key="10">
    <source>
        <dbReference type="ARBA" id="ARBA00023624"/>
    </source>
</evidence>
<dbReference type="GO" id="GO:0019781">
    <property type="term" value="F:NEDD8 activating enzyme activity"/>
    <property type="evidence" value="ECO:0007669"/>
    <property type="project" value="UniProtKB-UniRule"/>
</dbReference>
<evidence type="ECO:0000256" key="3">
    <source>
        <dbReference type="ARBA" id="ARBA00006310"/>
    </source>
</evidence>
<dbReference type="EC" id="6.2.1.64" evidence="10 13"/>
<comment type="function">
    <text evidence="13">Catalytic subunit of the dimeric E1 enzyme, which activates NEDD8.</text>
</comment>
<keyword evidence="8 13" id="KW-0833">Ubl conjugation pathway</keyword>
<evidence type="ECO:0000256" key="5">
    <source>
        <dbReference type="ARBA" id="ARBA00022490"/>
    </source>
</evidence>
<evidence type="ECO:0000256" key="6">
    <source>
        <dbReference type="ARBA" id="ARBA00022598"/>
    </source>
</evidence>
<comment type="similarity">
    <text evidence="3 13">Belongs to the ubiquitin-activating E1 family. UBA3 subfamily.</text>
</comment>
<dbReference type="RefSeq" id="XP_002548696.1">
    <property type="nucleotide sequence ID" value="XM_002548650.1"/>
</dbReference>
<reference evidence="15 16" key="1">
    <citation type="journal article" date="2009" name="Nature">
        <title>Evolution of pathogenicity and sexual reproduction in eight Candida genomes.</title>
        <authorList>
            <person name="Butler G."/>
            <person name="Rasmussen M.D."/>
            <person name="Lin M.F."/>
            <person name="Santos M.A."/>
            <person name="Sakthikumar S."/>
            <person name="Munro C.A."/>
            <person name="Rheinbay E."/>
            <person name="Grabherr M."/>
            <person name="Forche A."/>
            <person name="Reedy J.L."/>
            <person name="Agrafioti I."/>
            <person name="Arnaud M.B."/>
            <person name="Bates S."/>
            <person name="Brown A.J."/>
            <person name="Brunke S."/>
            <person name="Costanzo M.C."/>
            <person name="Fitzpatrick D.A."/>
            <person name="de Groot P.W."/>
            <person name="Harris D."/>
            <person name="Hoyer L.L."/>
            <person name="Hube B."/>
            <person name="Klis F.M."/>
            <person name="Kodira C."/>
            <person name="Lennard N."/>
            <person name="Logue M.E."/>
            <person name="Martin R."/>
            <person name="Neiman A.M."/>
            <person name="Nikolaou E."/>
            <person name="Quail M.A."/>
            <person name="Quinn J."/>
            <person name="Santos M.C."/>
            <person name="Schmitzberger F.F."/>
            <person name="Sherlock G."/>
            <person name="Shah P."/>
            <person name="Silverstein K.A."/>
            <person name="Skrzypek M.S."/>
            <person name="Soll D."/>
            <person name="Staggs R."/>
            <person name="Stansfield I."/>
            <person name="Stumpf M.P."/>
            <person name="Sudbery P.E."/>
            <person name="Srikantha T."/>
            <person name="Zeng Q."/>
            <person name="Berman J."/>
            <person name="Berriman M."/>
            <person name="Heitman J."/>
            <person name="Gow N.A."/>
            <person name="Lorenz M.C."/>
            <person name="Birren B.W."/>
            <person name="Kellis M."/>
            <person name="Cuomo C.A."/>
        </authorList>
    </citation>
    <scope>NUCLEOTIDE SEQUENCE [LARGE SCALE GENOMIC DNA]</scope>
    <source>
        <strain evidence="16">ATCC MYA-3404 / T1</strain>
    </source>
</reference>
<dbReference type="FunFam" id="1.10.10.520:FF:000001">
    <property type="entry name" value="NEDD8-activating enzyme E1 catalytic subunit"/>
    <property type="match status" value="1"/>
</dbReference>
<dbReference type="InterPro" id="IPR030468">
    <property type="entry name" value="Uba3_N"/>
</dbReference>
<evidence type="ECO:0000256" key="1">
    <source>
        <dbReference type="ARBA" id="ARBA00004496"/>
    </source>
</evidence>
<dbReference type="InterPro" id="IPR033127">
    <property type="entry name" value="UBQ-activ_enz_E1_Cys_AS"/>
</dbReference>
<evidence type="ECO:0000259" key="14">
    <source>
        <dbReference type="SMART" id="SM01181"/>
    </source>
</evidence>
<dbReference type="HOGENOM" id="CLU_013325_13_1_1"/>
<evidence type="ECO:0000313" key="16">
    <source>
        <dbReference type="Proteomes" id="UP000002037"/>
    </source>
</evidence>
<evidence type="ECO:0000256" key="8">
    <source>
        <dbReference type="ARBA" id="ARBA00022786"/>
    </source>
</evidence>
<dbReference type="Gene3D" id="3.10.290.20">
    <property type="entry name" value="Ubiquitin-like 2 activating enzyme e1b. Chain: B, domain 3"/>
    <property type="match status" value="1"/>
</dbReference>
<dbReference type="Pfam" id="PF00899">
    <property type="entry name" value="ThiF"/>
    <property type="match status" value="1"/>
</dbReference>
<keyword evidence="6 13" id="KW-0436">Ligase</keyword>
<dbReference type="Proteomes" id="UP000002037">
    <property type="component" value="Unassembled WGS sequence"/>
</dbReference>
<gene>
    <name evidence="15" type="ORF">CTRG_02993</name>
</gene>
<dbReference type="GO" id="GO:0005737">
    <property type="term" value="C:cytoplasm"/>
    <property type="evidence" value="ECO:0007669"/>
    <property type="project" value="UniProtKB-SubCell"/>
</dbReference>
<dbReference type="InterPro" id="IPR014929">
    <property type="entry name" value="E2-binding"/>
</dbReference>
<dbReference type="OrthoDB" id="10255449at2759"/>
<evidence type="ECO:0000313" key="15">
    <source>
        <dbReference type="EMBL" id="EER34175.1"/>
    </source>
</evidence>
<dbReference type="InterPro" id="IPR045886">
    <property type="entry name" value="ThiF/MoeB/HesA"/>
</dbReference>
<dbReference type="AlphaFoldDB" id="C5M9C1"/>
<dbReference type="GO" id="GO:0005524">
    <property type="term" value="F:ATP binding"/>
    <property type="evidence" value="ECO:0007669"/>
    <property type="project" value="UniProtKB-UniRule"/>
</dbReference>
<accession>C5M9C1</accession>
<dbReference type="GeneID" id="8298478"/>
<evidence type="ECO:0000256" key="13">
    <source>
        <dbReference type="RuleBase" id="RU368009"/>
    </source>
</evidence>
<name>C5M9C1_CANTT</name>
<keyword evidence="9 13" id="KW-0067">ATP-binding</keyword>
<feature type="active site" description="Glycyl thioester intermediate" evidence="12">
    <location>
        <position position="198"/>
    </location>
</feature>
<dbReference type="SMART" id="SM01181">
    <property type="entry name" value="E2_bind"/>
    <property type="match status" value="1"/>
</dbReference>
<dbReference type="GO" id="GO:0045116">
    <property type="term" value="P:protein neddylation"/>
    <property type="evidence" value="ECO:0007669"/>
    <property type="project" value="UniProtKB-UniRule"/>
</dbReference>
<comment type="catalytic activity">
    <reaction evidence="11 13">
        <text>ATP + [NEDD8 protein] + [E1 NEDD8-activating enzyme]-L-cysteine = AMP + diphosphate + [E1 NEDD8-activating enzyme]-S-[NEDD8 protein]-yl-L-cysteine.</text>
        <dbReference type="EC" id="6.2.1.64"/>
    </reaction>
</comment>
<dbReference type="PROSITE" id="PS00865">
    <property type="entry name" value="UBIQUITIN_ACTIVAT_2"/>
    <property type="match status" value="1"/>
</dbReference>
<evidence type="ECO:0000256" key="2">
    <source>
        <dbReference type="ARBA" id="ARBA00005032"/>
    </source>
</evidence>
<dbReference type="Gene3D" id="1.10.10.520">
    <property type="entry name" value="Ubiquitin activating enzymes (Uba3). Chain: B, domain 2"/>
    <property type="match status" value="1"/>
</dbReference>
<sequence>MRDNSSILPLLSTIGPFNEVPDEYNYQDSLESLKTSKILVIGAGGLGCEILKNLALTGFKNIDIIDMDTIDLSNLNRQFLFRQNDIGKSKAEIATNFILERSDDPDLKINPYFGKIQDKPIEYYRQFQVIISGLDSVEARRWINATLVSLVDDNTLIPLIDGGTEGFRGQSRVIIPTLTSCFECSLDLLSPKVTYPVCTIANTPRLPEHCIEWASQMAWAREFPGKKFDADDPEQVEWMYQTALRRANEFNIEGVTKSLTLGVVKNIIPAIASTNAIIAASCCNEAFKLVTNSNPILNNYMMYTGDDSIHTYTYEYSKKSNCPVCGNLAKGVTCQNWWTLQQFIEEISAKQDVQMSNPSLTTAQKYLYLTSPPELEKMTSDNLSKKLKDLINEGDEIVVTDPQLPISLRLIVHFTGDEQDPEFA</sequence>